<evidence type="ECO:0000256" key="3">
    <source>
        <dbReference type="SAM" id="MobiDB-lite"/>
    </source>
</evidence>
<name>A0ABP0H6H3_9DINO</name>
<organism evidence="6 7">
    <name type="scientific">Durusdinium trenchii</name>
    <dbReference type="NCBI Taxonomy" id="1381693"/>
    <lineage>
        <taxon>Eukaryota</taxon>
        <taxon>Sar</taxon>
        <taxon>Alveolata</taxon>
        <taxon>Dinophyceae</taxon>
        <taxon>Suessiales</taxon>
        <taxon>Symbiodiniaceae</taxon>
        <taxon>Durusdinium</taxon>
    </lineage>
</organism>
<protein>
    <submittedName>
        <fullName evidence="6">Ectopic P granules protein 5 homolog</fullName>
    </submittedName>
</protein>
<dbReference type="Pfam" id="PF26573">
    <property type="entry name" value="TPR_Epg5_2"/>
    <property type="match status" value="1"/>
</dbReference>
<feature type="compositionally biased region" description="Polar residues" evidence="3">
    <location>
        <begin position="571"/>
        <end position="580"/>
    </location>
</feature>
<feature type="region of interest" description="Disordered" evidence="3">
    <location>
        <begin position="2321"/>
        <end position="2366"/>
    </location>
</feature>
<evidence type="ECO:0000259" key="4">
    <source>
        <dbReference type="Pfam" id="PF26103"/>
    </source>
</evidence>
<evidence type="ECO:0000313" key="6">
    <source>
        <dbReference type="EMBL" id="CAK8985810.1"/>
    </source>
</evidence>
<feature type="domain" description="Epg5-like TPR" evidence="5">
    <location>
        <begin position="1151"/>
        <end position="1273"/>
    </location>
</feature>
<dbReference type="Pfam" id="PF26103">
    <property type="entry name" value="TPR_Epg5"/>
    <property type="match status" value="1"/>
</dbReference>
<feature type="region of interest" description="Disordered" evidence="3">
    <location>
        <begin position="2272"/>
        <end position="2292"/>
    </location>
</feature>
<dbReference type="PANTHER" id="PTHR31139:SF4">
    <property type="entry name" value="ECTOPIC P GRANULES PROTEIN 5 HOMOLOG"/>
    <property type="match status" value="1"/>
</dbReference>
<gene>
    <name evidence="6" type="ORF">SCF082_LOCUS291</name>
</gene>
<sequence>MGSNPVSSAAQAQINGEEDADVIDQVQLFFSVLLTHEKSCAREIERCSAEGTRNQILWRTRFRKSVQGWLLHIGAGLLQTSRCLDRVFLLQSVITYRGLASENLGRWVLPLLQIGPDTLGNSRRQLEQGSVQAPGVFEQIESRVWSPLDVENFVAMFQLVLQQAADPGSSSSNDGLEEKDYIAILEQCPWDAGVRNLFPPLDQHQALEELGVAEVRQVFARVHHVLSIIRETVQRLHRFVQLNKVLATIACALVSEAASFVSALRALKTRVDDDAWGNAQVLFDCQCLVTTQFLLNSGDENLQLVLRELPLGHMSSEASWRLFVALVVGYSGPDLAHLDMIFGYVADSSGEYVVKVPNPQPLPLTGRLEWCPSNDEGVWATDSTEAVNKTFAALQHVCCLADWIEVVNADPAVRKHFLSFLKRGYIEEADARASAAKGVFGRAVISGTNAQSRALHRVMALSVLASVNGIDLANAVVRELLGAIFLSDDAELQAEGLARPIRSLIGDIMRVHPQLVSVVLHQASLHLPKFANKAGEALFRSIPLDQWVPTIDADVRVLRSWLLPTLQESSVGSAAPTTPRSGAAGGVVMRARSSSSAKKSKGNEDSGKPLQDTGNFVSPQSMLAMEIIGRLSLGRTSVAICPVQVQHAVALAVIESFVARWSRTLHNKTQNTGTLATLRRWNPLTHEYSEDRELNQFEAWCWTVLLRVEFFQRDSFQRAGDVWDVSDPRDTSSGGLLRQLWKQGLEIARDMKETTESSSSSNSAAAAAAAAAGGVAAGTGASAGGVTGTSELCLADTDELHPFIHPLLAYIMLVSTNHAQVRDWVPLLVLVHFADPGRGSHWQQVERACNNVFLHLIPGALRAADGAEARDGVPPLPPQERWILNFFRSGPTRERAGQSHLQQLGSRASGILGDVFTRLGSAVRGSTESTDGNTTTGAGVGLSPRKITRRQSRSSSTEEAPRSGSDTNAPPHWSDDLRMVACTQIRVATMHSSHRNLGKLCVRFWTSAVTRLQDWAADEGARLVLDGIAQTCFVLQEHKPCLELLVEMDRVLHRVLCGEPKRLSILPAVATLGGVLSKSDASEVVQGCDWLSFRALLVETGREFPLWKAIGTVLSETLKRRPGEALDAIRPDLTRQLVAHGIAANTAAEYLHSDLRKLSQYRIYRWANHALAVDAEHPFLVPYWQVLVTMLFQHVGSLVVGFKFLHRSKRQSRRSNLREQLLARAKGLNHYFSEKHRVLQHNTSREGGDAAVQAATLRMELFGAIELWLREPDPTSWLGDPERADLGQLGGAFGHGRLAAVLSTPLLSNVHSYVSSLDGNDALGDLVAVRRLLWFDLVDVGEGAVTLDRIASWSLDRESGTVESWRVARRHARRRQSSVDMANTTAKVLDYRPGPVYLFRRHKVDHSEHLLAKIDPEEALGVLQEGTQRHMRSLNQQREATKEIISCIPRLYRQQTRVERVEKEEKAAMALDELTERVCWTVAQLDAAIDRLLSPDSRGAHQAASDVEQDRLGVLWFKALLKAETRESRKYPPAQRTIWKGLAKLGREFGRHDSRLASEMLSSMIEDANRVPLLSPLFCPSEHIVQTFELYAELWRAIPRLKSIDVMPVLQRFDFGAWMALPPPRELRDQFLLMLGGVLRQTSWKGFASASKGTPNPEAQTFAFHCELFEQLLSSRFADHAVDALCVVIGARPPRLGTQESTLAENSPEGTHGVAAERVSVALHGTVWKTLISIDDTHWHAIPFQELKEMCLILGDHLFKLRVGGSGSAFSMCTEADSLVQQWSSLGLVDWFGILARKLTTLMLRVVREEAAAGRDESSSAPLGRPLHLLQETWLAVCAMYDPWLCSRFESPHAGSGDSSAGSLLQFPTEPSRAAFSHAHRDEESDASAKWRDGAPWPARLAKEGRQVVIGFVECVHALTQLGQGIAPHWILGEVWTHYFVVLSMEASPDVAKVIVDELAELEWRTWRLDQDSLSGVIHIVDMARQGDANMMLACNVLRKLDWVQTNAQLPSDASRARFYALLMGLMIDMLRKHDQCAVNAPLKAFLTQVALGLPWWNVSVHDFGQVILQVENWAIVVAEQEPRKRPPQASVSLLMACKFLGACTGLGDLRSHDAGWVCSGLGRESAFVNMLCNTLKCSVRNARSHSLKESAWGPFSSGSMVLLFALAAHRFLRTLEAEQDWLLPCLDLDSEARSHEGSNEVKEAVQHLLGSLISFQSLPGASIVSSALLKRVEERDQGGLSEAVFGQIETLFESIATKLRGAAQIEGHVDDGHLGALPTSGDSEEGAAVAQEKGLQEVIPVMLAASRQSIPFNVYAAETPSASLPEHPSGTRRLLRRRSSSSGSAALPPSQATNSNSASTGHAQREMPSITVAGIGCATARVVVDFPRLVPMVTSLLEARVENLARQAEVLEMCLEAWFTHSNELWYAVSCLEGLHQASQVAALRNASLARGAWLTVHALCVLSLRKELVSPERALVQAVDSIEACLSRASQTFLCPPAHKVIPMLAIVCELATYLAERQRLEGKEIVEQLHRMVDALSSFTTTGLGVIANFASAVIGKFSSSGVGSSGALASATATGAATASSTDQEGAVNNASSNSVARALSEDDKFKLVARSLSLLLYLNTKRSTGLVRIRRDQVQNAQSRKAQHALHQVSQQDDAGRDLSNWVVRYCTDPIHTLLGSRQLLEELTFNLYPDHVFLRRPQLEWKASVQTRF</sequence>
<feature type="region of interest" description="Disordered" evidence="3">
    <location>
        <begin position="571"/>
        <end position="614"/>
    </location>
</feature>
<comment type="similarity">
    <text evidence="1">Belongs to the EPG5 family.</text>
</comment>
<dbReference type="InterPro" id="IPR059030">
    <property type="entry name" value="TPR_Epg5_mid"/>
</dbReference>
<proteinExistence type="inferred from homology"/>
<feature type="compositionally biased region" description="Polar residues" evidence="3">
    <location>
        <begin position="2352"/>
        <end position="2363"/>
    </location>
</feature>
<feature type="compositionally biased region" description="Polar residues" evidence="3">
    <location>
        <begin position="924"/>
        <end position="937"/>
    </location>
</feature>
<evidence type="ECO:0000259" key="5">
    <source>
        <dbReference type="Pfam" id="PF26573"/>
    </source>
</evidence>
<accession>A0ABP0H6H3</accession>
<keyword evidence="2" id="KW-0072">Autophagy</keyword>
<evidence type="ECO:0000313" key="7">
    <source>
        <dbReference type="Proteomes" id="UP001642464"/>
    </source>
</evidence>
<dbReference type="EMBL" id="CAXAMM010000078">
    <property type="protein sequence ID" value="CAK8985810.1"/>
    <property type="molecule type" value="Genomic_DNA"/>
</dbReference>
<feature type="domain" description="Epg5-like central TPR repeats" evidence="4">
    <location>
        <begin position="1558"/>
        <end position="1986"/>
    </location>
</feature>
<dbReference type="InterPro" id="IPR058750">
    <property type="entry name" value="TPR_Epg5"/>
</dbReference>
<feature type="compositionally biased region" description="Low complexity" evidence="3">
    <location>
        <begin position="2341"/>
        <end position="2351"/>
    </location>
</feature>
<keyword evidence="7" id="KW-1185">Reference proteome</keyword>
<dbReference type="Proteomes" id="UP001642464">
    <property type="component" value="Unassembled WGS sequence"/>
</dbReference>
<evidence type="ECO:0000256" key="2">
    <source>
        <dbReference type="ARBA" id="ARBA00023006"/>
    </source>
</evidence>
<comment type="caution">
    <text evidence="6">The sequence shown here is derived from an EMBL/GenBank/DDBJ whole genome shotgun (WGS) entry which is preliminary data.</text>
</comment>
<evidence type="ECO:0000256" key="1">
    <source>
        <dbReference type="ARBA" id="ARBA00010948"/>
    </source>
</evidence>
<dbReference type="PANTHER" id="PTHR31139">
    <property type="entry name" value="ECTOPIC P GRANULES PROTEIN 5 HOMOLOG"/>
    <property type="match status" value="1"/>
</dbReference>
<reference evidence="6 7" key="1">
    <citation type="submission" date="2024-02" db="EMBL/GenBank/DDBJ databases">
        <authorList>
            <person name="Chen Y."/>
            <person name="Shah S."/>
            <person name="Dougan E. K."/>
            <person name="Thang M."/>
            <person name="Chan C."/>
        </authorList>
    </citation>
    <scope>NUCLEOTIDE SEQUENCE [LARGE SCALE GENOMIC DNA]</scope>
</reference>
<feature type="region of interest" description="Disordered" evidence="3">
    <location>
        <begin position="923"/>
        <end position="973"/>
    </location>
</feature>
<dbReference type="InterPro" id="IPR051436">
    <property type="entry name" value="Autophagy-related_EPG5"/>
</dbReference>